<feature type="domain" description="General stress protein 17M-like" evidence="3">
    <location>
        <begin position="21"/>
        <end position="103"/>
    </location>
</feature>
<protein>
    <recommendedName>
        <fullName evidence="3">General stress protein 17M-like domain-containing protein</fullName>
    </recommendedName>
</protein>
<gene>
    <name evidence="4" type="ORF">CVS27_16390</name>
</gene>
<feature type="transmembrane region" description="Helical" evidence="2">
    <location>
        <begin position="71"/>
        <end position="92"/>
    </location>
</feature>
<evidence type="ECO:0000259" key="3">
    <source>
        <dbReference type="Pfam" id="PF11181"/>
    </source>
</evidence>
<keyword evidence="2" id="KW-0472">Membrane</keyword>
<feature type="transmembrane region" description="Helical" evidence="2">
    <location>
        <begin position="104"/>
        <end position="127"/>
    </location>
</feature>
<proteinExistence type="predicted"/>
<evidence type="ECO:0000313" key="5">
    <source>
        <dbReference type="Proteomes" id="UP000237061"/>
    </source>
</evidence>
<evidence type="ECO:0000313" key="4">
    <source>
        <dbReference type="EMBL" id="POH72258.1"/>
    </source>
</evidence>
<feature type="region of interest" description="Disordered" evidence="1">
    <location>
        <begin position="164"/>
        <end position="277"/>
    </location>
</feature>
<organism evidence="4 5">
    <name type="scientific">Arthrobacter glacialis</name>
    <dbReference type="NCBI Taxonomy" id="1664"/>
    <lineage>
        <taxon>Bacteria</taxon>
        <taxon>Bacillati</taxon>
        <taxon>Actinomycetota</taxon>
        <taxon>Actinomycetes</taxon>
        <taxon>Micrococcales</taxon>
        <taxon>Micrococcaceae</taxon>
        <taxon>Arthrobacter</taxon>
    </lineage>
</organism>
<accession>A0A2S3ZSQ3</accession>
<dbReference type="OrthoDB" id="3381462at2"/>
<dbReference type="AlphaFoldDB" id="A0A2S3ZSQ3"/>
<dbReference type="InterPro" id="IPR025889">
    <property type="entry name" value="GSP17M-like_dom"/>
</dbReference>
<comment type="caution">
    <text evidence="4">The sequence shown here is derived from an EMBL/GenBank/DDBJ whole genome shotgun (WGS) entry which is preliminary data.</text>
</comment>
<keyword evidence="2" id="KW-0812">Transmembrane</keyword>
<dbReference type="RefSeq" id="WP_103466919.1">
    <property type="nucleotide sequence ID" value="NZ_PPXB01000008.1"/>
</dbReference>
<dbReference type="Proteomes" id="UP000237061">
    <property type="component" value="Unassembled WGS sequence"/>
</dbReference>
<keyword evidence="2" id="KW-1133">Transmembrane helix</keyword>
<keyword evidence="5" id="KW-1185">Reference proteome</keyword>
<evidence type="ECO:0000256" key="2">
    <source>
        <dbReference type="SAM" id="Phobius"/>
    </source>
</evidence>
<reference evidence="4 5" key="1">
    <citation type="submission" date="2018-01" db="EMBL/GenBank/DDBJ databases">
        <title>Arthrobacter sp. nov., from glaciers in China.</title>
        <authorList>
            <person name="Liu Q."/>
            <person name="Xin Y.-H."/>
        </authorList>
    </citation>
    <scope>NUCLEOTIDE SEQUENCE [LARGE SCALE GENOMIC DNA]</scope>
    <source>
        <strain evidence="4 5">HLT2-12-2</strain>
    </source>
</reference>
<dbReference type="Pfam" id="PF11181">
    <property type="entry name" value="YflT"/>
    <property type="match status" value="1"/>
</dbReference>
<dbReference type="EMBL" id="PPXC01000015">
    <property type="protein sequence ID" value="POH72258.1"/>
    <property type="molecule type" value="Genomic_DNA"/>
</dbReference>
<name>A0A2S3ZSQ3_ARTGL</name>
<sequence>MANLFGRTTPLDEARIVPTGETIGSYTSYLDAQKAVDYLADEKFPVRHVSIVGNDLKMVERVTGKLSYPRVALSGAMTGAWFGLFIGVMLSFFDSSSNAGAPYINVFTAVLMGAAFWMLFAIIGYAAQRGKRDFTSTNQVLASSYDVIVTSDVAQDARRLLAQLPMNSNAPRPVQGQGFQDKGQGYRPPVQPPSSAGPAPTRPEGWHDPYGASASPDDAAQGEESHDRPGQAPLDGPRRGEFPDLPDGRPQYGIRVNTPAPAPAEPNTPTAPENPEK</sequence>
<feature type="compositionally biased region" description="Low complexity" evidence="1">
    <location>
        <begin position="267"/>
        <end position="277"/>
    </location>
</feature>
<evidence type="ECO:0000256" key="1">
    <source>
        <dbReference type="SAM" id="MobiDB-lite"/>
    </source>
</evidence>